<organism evidence="1 2">
    <name type="scientific">Punica granatum</name>
    <name type="common">Pomegranate</name>
    <dbReference type="NCBI Taxonomy" id="22663"/>
    <lineage>
        <taxon>Eukaryota</taxon>
        <taxon>Viridiplantae</taxon>
        <taxon>Streptophyta</taxon>
        <taxon>Embryophyta</taxon>
        <taxon>Tracheophyta</taxon>
        <taxon>Spermatophyta</taxon>
        <taxon>Magnoliopsida</taxon>
        <taxon>eudicotyledons</taxon>
        <taxon>Gunneridae</taxon>
        <taxon>Pentapetalae</taxon>
        <taxon>rosids</taxon>
        <taxon>malvids</taxon>
        <taxon>Myrtales</taxon>
        <taxon>Lythraceae</taxon>
        <taxon>Punica</taxon>
    </lineage>
</organism>
<protein>
    <submittedName>
        <fullName evidence="1">Uncharacterized protein</fullName>
    </submittedName>
</protein>
<accession>A0A218WNW8</accession>
<name>A0A218WNW8_PUNGR</name>
<evidence type="ECO:0000313" key="2">
    <source>
        <dbReference type="Proteomes" id="UP000197138"/>
    </source>
</evidence>
<reference evidence="2" key="1">
    <citation type="journal article" date="2017" name="Plant J.">
        <title>The pomegranate (Punica granatum L.) genome and the genomics of punicalagin biosynthesis.</title>
        <authorList>
            <person name="Qin G."/>
            <person name="Xu C."/>
            <person name="Ming R."/>
            <person name="Tang H."/>
            <person name="Guyot R."/>
            <person name="Kramer E.M."/>
            <person name="Hu Y."/>
            <person name="Yi X."/>
            <person name="Qi Y."/>
            <person name="Xu X."/>
            <person name="Gao Z."/>
            <person name="Pan H."/>
            <person name="Jian J."/>
            <person name="Tian Y."/>
            <person name="Yue Z."/>
            <person name="Xu Y."/>
        </authorList>
    </citation>
    <scope>NUCLEOTIDE SEQUENCE [LARGE SCALE GENOMIC DNA]</scope>
    <source>
        <strain evidence="2">cv. Dabenzi</strain>
    </source>
</reference>
<evidence type="ECO:0000313" key="1">
    <source>
        <dbReference type="EMBL" id="OWM74060.1"/>
    </source>
</evidence>
<proteinExistence type="predicted"/>
<dbReference type="AlphaFoldDB" id="A0A218WNW8"/>
<sequence>MLWVFTPVPFVYLNPISPLADLSNNLSICWPKLRLWGENTSGTYRRDKDVMYSRLDFYGGNPLWWRRFNADEEARRSVQGLFDEVPSFVPKKGLILWPMFILWSHNYGFENSVFQEITEIEMVFKKLIFERENIKTYPGDREFQDMSATIHE</sequence>
<gene>
    <name evidence="1" type="ORF">CDL15_Pgr008371</name>
</gene>
<dbReference type="Proteomes" id="UP000197138">
    <property type="component" value="Unassembled WGS sequence"/>
</dbReference>
<comment type="caution">
    <text evidence="1">The sequence shown here is derived from an EMBL/GenBank/DDBJ whole genome shotgun (WGS) entry which is preliminary data.</text>
</comment>
<dbReference type="EMBL" id="MTKT01003794">
    <property type="protein sequence ID" value="OWM74060.1"/>
    <property type="molecule type" value="Genomic_DNA"/>
</dbReference>